<dbReference type="SMART" id="SM00028">
    <property type="entry name" value="TPR"/>
    <property type="match status" value="1"/>
</dbReference>
<gene>
    <name evidence="7" type="ORF">J0895_05275</name>
</gene>
<evidence type="ECO:0000256" key="5">
    <source>
        <dbReference type="SAM" id="MobiDB-lite"/>
    </source>
</evidence>
<dbReference type="SMART" id="SM00138">
    <property type="entry name" value="MeTrc"/>
    <property type="match status" value="1"/>
</dbReference>
<evidence type="ECO:0000256" key="2">
    <source>
        <dbReference type="ARBA" id="ARBA00022679"/>
    </source>
</evidence>
<feature type="region of interest" description="Disordered" evidence="5">
    <location>
        <begin position="274"/>
        <end position="335"/>
    </location>
</feature>
<dbReference type="InterPro" id="IPR019734">
    <property type="entry name" value="TPR_rpt"/>
</dbReference>
<dbReference type="InterPro" id="IPR011990">
    <property type="entry name" value="TPR-like_helical_dom_sf"/>
</dbReference>
<feature type="domain" description="CheR-type methyltransferase" evidence="6">
    <location>
        <begin position="1"/>
        <end position="265"/>
    </location>
</feature>
<dbReference type="SUPFAM" id="SSF48452">
    <property type="entry name" value="TPR-like"/>
    <property type="match status" value="1"/>
</dbReference>
<dbReference type="Pfam" id="PF01739">
    <property type="entry name" value="CheR"/>
    <property type="match status" value="1"/>
</dbReference>
<dbReference type="Pfam" id="PF14559">
    <property type="entry name" value="TPR_19"/>
    <property type="match status" value="1"/>
</dbReference>
<accession>A0ABS3FN36</accession>
<evidence type="ECO:0000256" key="1">
    <source>
        <dbReference type="ARBA" id="ARBA00022603"/>
    </source>
</evidence>
<dbReference type="Proteomes" id="UP000664844">
    <property type="component" value="Unassembled WGS sequence"/>
</dbReference>
<dbReference type="InterPro" id="IPR022642">
    <property type="entry name" value="CheR_C"/>
</dbReference>
<dbReference type="SUPFAM" id="SSF53335">
    <property type="entry name" value="S-adenosyl-L-methionine-dependent methyltransferases"/>
    <property type="match status" value="1"/>
</dbReference>
<sequence length="440" mass="50394">MVLDEIERKLRKTIGVDPITLGSRAIAKAVRERMEVCGVETMANYLDVWLCSPQELQALIEETVVPETWFFREPESFEFLRRHVLFDWLPTHPEAILRLLSVPCSTGEEPYSLAMMLLDAGLPPSNFVIDAVDISKQAQVKAKQGLYREHSFRGKHLGFRDRYFQETPHGYQLSPAVKETVNFIHGNLLEPLFLYGKPLYDIIFFRNLLIYLEPAARDRAMQVLNRLLSPTGLLFVGSAEAGPMIEKRFISLRHSMTSAYRKRQTSDGRARFFVPPNADEHSTSQVLQYQKPRSPSRFPSKSKPVYVSEQVPEPRREHPQSEWAIAPSAPSPPPRIPQSPLIQARHLADLGRLNEAAQLCETYLSQHRTDANAYVLLGEILQGMGHYERAEQCWEKAIYLEPHHYQALMHLLLLKESHGDLTHACALRQRIQRLLKSQGE</sequence>
<dbReference type="Gene3D" id="1.25.40.10">
    <property type="entry name" value="Tetratricopeptide repeat domain"/>
    <property type="match status" value="1"/>
</dbReference>
<dbReference type="PANTHER" id="PTHR24422">
    <property type="entry name" value="CHEMOTAXIS PROTEIN METHYLTRANSFERASE"/>
    <property type="match status" value="1"/>
</dbReference>
<dbReference type="InterPro" id="IPR029063">
    <property type="entry name" value="SAM-dependent_MTases_sf"/>
</dbReference>
<reference evidence="7 8" key="1">
    <citation type="submission" date="2021-03" db="EMBL/GenBank/DDBJ databases">
        <title>Metabolic Capacity of the Antarctic Cyanobacterium Phormidium pseudopriestleyi that Sustains Oxygenic Photosynthesis in the Presence of Hydrogen Sulfide.</title>
        <authorList>
            <person name="Lumian J.E."/>
            <person name="Jungblut A.D."/>
            <person name="Dillon M.L."/>
            <person name="Hawes I."/>
            <person name="Doran P.T."/>
            <person name="Mackey T.J."/>
            <person name="Dick G.J."/>
            <person name="Grettenberger C.L."/>
            <person name="Sumner D.Y."/>
        </authorList>
    </citation>
    <scope>NUCLEOTIDE SEQUENCE [LARGE SCALE GENOMIC DNA]</scope>
    <source>
        <strain evidence="7 8">FRX01</strain>
    </source>
</reference>
<dbReference type="PROSITE" id="PS50123">
    <property type="entry name" value="CHER"/>
    <property type="match status" value="1"/>
</dbReference>
<keyword evidence="8" id="KW-1185">Reference proteome</keyword>
<comment type="caution">
    <text evidence="7">The sequence shown here is derived from an EMBL/GenBank/DDBJ whole genome shotgun (WGS) entry which is preliminary data.</text>
</comment>
<evidence type="ECO:0000256" key="3">
    <source>
        <dbReference type="ARBA" id="ARBA00022691"/>
    </source>
</evidence>
<dbReference type="PROSITE" id="PS50293">
    <property type="entry name" value="TPR_REGION"/>
    <property type="match status" value="1"/>
</dbReference>
<evidence type="ECO:0000256" key="4">
    <source>
        <dbReference type="PROSITE-ProRule" id="PRU00339"/>
    </source>
</evidence>
<dbReference type="PRINTS" id="PR00996">
    <property type="entry name" value="CHERMTFRASE"/>
</dbReference>
<keyword evidence="4" id="KW-0802">TPR repeat</keyword>
<feature type="repeat" description="TPR" evidence="4">
    <location>
        <begin position="371"/>
        <end position="404"/>
    </location>
</feature>
<organism evidence="7 8">
    <name type="scientific">Phormidium pseudopriestleyi FRX01</name>
    <dbReference type="NCBI Taxonomy" id="1759528"/>
    <lineage>
        <taxon>Bacteria</taxon>
        <taxon>Bacillati</taxon>
        <taxon>Cyanobacteriota</taxon>
        <taxon>Cyanophyceae</taxon>
        <taxon>Oscillatoriophycideae</taxon>
        <taxon>Oscillatoriales</taxon>
        <taxon>Oscillatoriaceae</taxon>
        <taxon>Phormidium</taxon>
    </lineage>
</organism>
<dbReference type="InterPro" id="IPR050903">
    <property type="entry name" value="Bact_Chemotaxis_MeTrfase"/>
</dbReference>
<dbReference type="PROSITE" id="PS50005">
    <property type="entry name" value="TPR"/>
    <property type="match status" value="1"/>
</dbReference>
<dbReference type="PANTHER" id="PTHR24422:SF19">
    <property type="entry name" value="CHEMOTAXIS PROTEIN METHYLTRANSFERASE"/>
    <property type="match status" value="1"/>
</dbReference>
<feature type="compositionally biased region" description="Low complexity" evidence="5">
    <location>
        <begin position="291"/>
        <end position="304"/>
    </location>
</feature>
<evidence type="ECO:0000313" key="8">
    <source>
        <dbReference type="Proteomes" id="UP000664844"/>
    </source>
</evidence>
<name>A0ABS3FN36_9CYAN</name>
<evidence type="ECO:0000313" key="7">
    <source>
        <dbReference type="EMBL" id="MBO0348525.1"/>
    </source>
</evidence>
<evidence type="ECO:0000259" key="6">
    <source>
        <dbReference type="PROSITE" id="PS50123"/>
    </source>
</evidence>
<keyword evidence="1" id="KW-0489">Methyltransferase</keyword>
<proteinExistence type="predicted"/>
<keyword evidence="2" id="KW-0808">Transferase</keyword>
<dbReference type="InterPro" id="IPR000780">
    <property type="entry name" value="CheR_MeTrfase"/>
</dbReference>
<dbReference type="EMBL" id="JAFLQW010000139">
    <property type="protein sequence ID" value="MBO0348525.1"/>
    <property type="molecule type" value="Genomic_DNA"/>
</dbReference>
<dbReference type="Gene3D" id="3.40.50.150">
    <property type="entry name" value="Vaccinia Virus protein VP39"/>
    <property type="match status" value="1"/>
</dbReference>
<dbReference type="RefSeq" id="WP_207087073.1">
    <property type="nucleotide sequence ID" value="NZ_JAFLQW010000139.1"/>
</dbReference>
<protein>
    <submittedName>
        <fullName evidence="7">Tetratricopeptide repeat protein</fullName>
    </submittedName>
</protein>
<keyword evidence="3" id="KW-0949">S-adenosyl-L-methionine</keyword>